<dbReference type="KEGG" id="parq:DSM112329_04648"/>
<name>A0AAU7B1K3_9ACTN</name>
<sequence>MALSNKDPQDIKDDLEAWLRRQLPEATDVGIDNLEVPQASGMSNLTILFDASWTTSSGEATSEQLVARVAPEGPAVFMDYDLVKEFRVMQALAERTSVPVPRARWVEEDPSVLGAQFLVMERAFGDIPSDDPPFTAAGWVLELDAAQQRALCENSLGVLADIHRADWQALGLDFLVPADGVHPFDADVDLWQRIFDWGRAGDANPAVEAGFRWIAEHRPSTFSDTVLNWGDARVGNMMFAPDLRVTAVLDWEMVCLGPPEVELGWWLFLLRHHTEGIGAPLPPGFLTREEAIATYERFSGRPALDVDFYETWAAVRLSALMHRAGNLMIELGMLPPDAPMKLNNPASQLLAKLIGVESPTGDAQSFIGNR</sequence>
<dbReference type="PANTHER" id="PTHR21310:SF40">
    <property type="entry name" value="AMINOGLYCOSIDE PHOSPHOTRANSFERASE DOMAIN-CONTAINING PROTEIN-RELATED"/>
    <property type="match status" value="1"/>
</dbReference>
<dbReference type="EMBL" id="CP114014">
    <property type="protein sequence ID" value="XAY07758.1"/>
    <property type="molecule type" value="Genomic_DNA"/>
</dbReference>
<dbReference type="InterPro" id="IPR051678">
    <property type="entry name" value="AGP_Transferase"/>
</dbReference>
<protein>
    <submittedName>
        <fullName evidence="2">Aminoglycoside phosphotransferase</fullName>
        <ecNumber evidence="2">2.7.1.-</ecNumber>
    </submittedName>
</protein>
<organism evidence="2">
    <name type="scientific">Paraconexibacter sp. AEG42_29</name>
    <dbReference type="NCBI Taxonomy" id="2997339"/>
    <lineage>
        <taxon>Bacteria</taxon>
        <taxon>Bacillati</taxon>
        <taxon>Actinomycetota</taxon>
        <taxon>Thermoleophilia</taxon>
        <taxon>Solirubrobacterales</taxon>
        <taxon>Paraconexibacteraceae</taxon>
        <taxon>Paraconexibacter</taxon>
    </lineage>
</organism>
<accession>A0AAU7B1K3</accession>
<evidence type="ECO:0000259" key="1">
    <source>
        <dbReference type="Pfam" id="PF01636"/>
    </source>
</evidence>
<feature type="domain" description="Aminoglycoside phosphotransferase" evidence="1">
    <location>
        <begin position="64"/>
        <end position="293"/>
    </location>
</feature>
<dbReference type="GO" id="GO:0016740">
    <property type="term" value="F:transferase activity"/>
    <property type="evidence" value="ECO:0007669"/>
    <property type="project" value="UniProtKB-KW"/>
</dbReference>
<dbReference type="InterPro" id="IPR011009">
    <property type="entry name" value="Kinase-like_dom_sf"/>
</dbReference>
<dbReference type="CDD" id="cd05154">
    <property type="entry name" value="ACAD10_11_N-like"/>
    <property type="match status" value="1"/>
</dbReference>
<dbReference type="Gene3D" id="3.30.200.20">
    <property type="entry name" value="Phosphorylase Kinase, domain 1"/>
    <property type="match status" value="1"/>
</dbReference>
<dbReference type="InterPro" id="IPR002575">
    <property type="entry name" value="Aminoglycoside_PTrfase"/>
</dbReference>
<dbReference type="PANTHER" id="PTHR21310">
    <property type="entry name" value="AMINOGLYCOSIDE PHOSPHOTRANSFERASE-RELATED-RELATED"/>
    <property type="match status" value="1"/>
</dbReference>
<dbReference type="EC" id="2.7.1.-" evidence="2"/>
<reference evidence="2" key="1">
    <citation type="submission" date="2022-12" db="EMBL/GenBank/DDBJ databases">
        <title>Paraconexibacter alkalitolerans sp. nov. and Baekduia alba sp. nov., isolated from soil and emended description of the genera Paraconexibacter (Chun et al., 2020) and Baekduia (An et al., 2020).</title>
        <authorList>
            <person name="Vieira S."/>
            <person name="Huber K.J."/>
            <person name="Geppert A."/>
            <person name="Wolf J."/>
            <person name="Neumann-Schaal M."/>
            <person name="Muesken M."/>
            <person name="Overmann J."/>
        </authorList>
    </citation>
    <scope>NUCLEOTIDE SEQUENCE</scope>
    <source>
        <strain evidence="2">AEG42_29</strain>
    </source>
</reference>
<keyword evidence="2" id="KW-0808">Transferase</keyword>
<proteinExistence type="predicted"/>
<dbReference type="Gene3D" id="3.90.1200.10">
    <property type="match status" value="1"/>
</dbReference>
<dbReference type="Pfam" id="PF01636">
    <property type="entry name" value="APH"/>
    <property type="match status" value="1"/>
</dbReference>
<dbReference type="RefSeq" id="WP_354698949.1">
    <property type="nucleotide sequence ID" value="NZ_CP114014.1"/>
</dbReference>
<evidence type="ECO:0000313" key="2">
    <source>
        <dbReference type="EMBL" id="XAY07758.1"/>
    </source>
</evidence>
<dbReference type="SUPFAM" id="SSF56112">
    <property type="entry name" value="Protein kinase-like (PK-like)"/>
    <property type="match status" value="1"/>
</dbReference>
<dbReference type="AlphaFoldDB" id="A0AAU7B1K3"/>
<dbReference type="InterPro" id="IPR041726">
    <property type="entry name" value="ACAD10_11_N"/>
</dbReference>
<gene>
    <name evidence="2" type="ORF">DSM112329_04648</name>
</gene>